<evidence type="ECO:0000259" key="2">
    <source>
        <dbReference type="Pfam" id="PF02517"/>
    </source>
</evidence>
<dbReference type="GO" id="GO:0006508">
    <property type="term" value="P:proteolysis"/>
    <property type="evidence" value="ECO:0007669"/>
    <property type="project" value="UniProtKB-KW"/>
</dbReference>
<evidence type="ECO:0000313" key="4">
    <source>
        <dbReference type="Proteomes" id="UP001261624"/>
    </source>
</evidence>
<feature type="transmembrane region" description="Helical" evidence="1">
    <location>
        <begin position="92"/>
        <end position="111"/>
    </location>
</feature>
<keyword evidence="3" id="KW-0378">Hydrolase</keyword>
<keyword evidence="1" id="KW-0812">Transmembrane</keyword>
<feature type="transmembrane region" description="Helical" evidence="1">
    <location>
        <begin position="183"/>
        <end position="202"/>
    </location>
</feature>
<reference evidence="3 4" key="1">
    <citation type="submission" date="2023-09" db="EMBL/GenBank/DDBJ databases">
        <authorList>
            <person name="Rey-Velasco X."/>
        </authorList>
    </citation>
    <scope>NUCLEOTIDE SEQUENCE [LARGE SCALE GENOMIC DNA]</scope>
    <source>
        <strain evidence="3 4">F188</strain>
    </source>
</reference>
<dbReference type="EC" id="3.4.-.-" evidence="3"/>
<protein>
    <submittedName>
        <fullName evidence="3">CPBP family glutamic-type intramembrane protease</fullName>
        <ecNumber evidence="3">3.4.-.-</ecNumber>
    </submittedName>
</protein>
<feature type="domain" description="CAAX prenyl protease 2/Lysostaphin resistance protein A-like" evidence="2">
    <location>
        <begin position="40"/>
        <end position="195"/>
    </location>
</feature>
<feature type="transmembrane region" description="Helical" evidence="1">
    <location>
        <begin position="156"/>
        <end position="176"/>
    </location>
</feature>
<dbReference type="Pfam" id="PF02517">
    <property type="entry name" value="Rce1-like"/>
    <property type="match status" value="1"/>
</dbReference>
<keyword evidence="4" id="KW-1185">Reference proteome</keyword>
<keyword evidence="1" id="KW-1133">Transmembrane helix</keyword>
<dbReference type="InterPro" id="IPR003675">
    <property type="entry name" value="Rce1/LyrA-like_dom"/>
</dbReference>
<dbReference type="EMBL" id="JAVRHM010000001">
    <property type="protein sequence ID" value="MDT0688163.1"/>
    <property type="molecule type" value="Genomic_DNA"/>
</dbReference>
<dbReference type="GO" id="GO:0008233">
    <property type="term" value="F:peptidase activity"/>
    <property type="evidence" value="ECO:0007669"/>
    <property type="project" value="UniProtKB-KW"/>
</dbReference>
<sequence>MIGCYFAFFAVLGILTSSFPNLDLDQYQQTELFKMLDESPLKFAVMALIVAPILEEGIFRSLVKPSQNDILFFITTVLVIIGTFLVPPGVHWVTSFFLLSFAGILFFLFLQAAIPERFLNRFHKIFNSAYRYIWLLSAFVFGLVHIYNYVPAFEVNLPLFLLIFPRIIAGFFFGKIKIENNGLIWPIAMHTMNNSIVLFFFIPKIL</sequence>
<dbReference type="RefSeq" id="WP_311679469.1">
    <property type="nucleotide sequence ID" value="NZ_JAVRHM010000001.1"/>
</dbReference>
<comment type="caution">
    <text evidence="3">The sequence shown here is derived from an EMBL/GenBank/DDBJ whole genome shotgun (WGS) entry which is preliminary data.</text>
</comment>
<proteinExistence type="predicted"/>
<feature type="transmembrane region" description="Helical" evidence="1">
    <location>
        <begin position="70"/>
        <end position="86"/>
    </location>
</feature>
<keyword evidence="1" id="KW-0472">Membrane</keyword>
<evidence type="ECO:0000313" key="3">
    <source>
        <dbReference type="EMBL" id="MDT0688163.1"/>
    </source>
</evidence>
<keyword evidence="3" id="KW-0645">Protease</keyword>
<name>A0ABU3DWQ0_9FLAO</name>
<feature type="transmembrane region" description="Helical" evidence="1">
    <location>
        <begin position="132"/>
        <end position="150"/>
    </location>
</feature>
<gene>
    <name evidence="3" type="ORF">RM549_00075</name>
</gene>
<evidence type="ECO:0000256" key="1">
    <source>
        <dbReference type="SAM" id="Phobius"/>
    </source>
</evidence>
<accession>A0ABU3DWQ0</accession>
<organism evidence="3 4">
    <name type="scientific">Autumnicola patrickiae</name>
    <dbReference type="NCBI Taxonomy" id="3075591"/>
    <lineage>
        <taxon>Bacteria</taxon>
        <taxon>Pseudomonadati</taxon>
        <taxon>Bacteroidota</taxon>
        <taxon>Flavobacteriia</taxon>
        <taxon>Flavobacteriales</taxon>
        <taxon>Flavobacteriaceae</taxon>
        <taxon>Autumnicola</taxon>
    </lineage>
</organism>
<feature type="transmembrane region" description="Helical" evidence="1">
    <location>
        <begin position="44"/>
        <end position="63"/>
    </location>
</feature>
<dbReference type="Proteomes" id="UP001261624">
    <property type="component" value="Unassembled WGS sequence"/>
</dbReference>